<feature type="region of interest" description="Disordered" evidence="1">
    <location>
        <begin position="41"/>
        <end position="61"/>
    </location>
</feature>
<proteinExistence type="predicted"/>
<dbReference type="AlphaFoldDB" id="A0AAW7Y1B2"/>
<name>A0AAW7Y1B2_9GAMM</name>
<dbReference type="Proteomes" id="UP001170624">
    <property type="component" value="Unassembled WGS sequence"/>
</dbReference>
<gene>
    <name evidence="2" type="ORF">Q4568_01650</name>
</gene>
<sequence length="340" mass="36166">MKNIIVIVLTMFVVGCGGSDGDSDGGGAAVNAGDGASSSVQVPVSADVAESPAPETPTDKDVSQVCVAIDGMTFINNLGDIVNWTPESFEQTASSEDCVPVDGDIPVDGDGNPMFVVLNLTDLTGVDLVRLLEDKLMLAGDYVSVALSTIDQGGYGDILDTPYSHVRDIFGDLKPLNIADELTFEGLNLNFDVPQTITLAFDLRNMLQLKGDAYEMKDRGLRIVNNNEAGNIIGNINPSACASSMVDAYIYLYEVHGETTGETGGEPNYGDMGSEYAPVLTAKVSKENTYEFKHIPSGDYDLTLVCNGLFDLPDVVNDLLNVDSSQKGYSVGKDVLSIDF</sequence>
<dbReference type="PROSITE" id="PS51257">
    <property type="entry name" value="PROKAR_LIPOPROTEIN"/>
    <property type="match status" value="1"/>
</dbReference>
<evidence type="ECO:0000256" key="1">
    <source>
        <dbReference type="SAM" id="MobiDB-lite"/>
    </source>
</evidence>
<dbReference type="EMBL" id="JAUOPU010000001">
    <property type="protein sequence ID" value="MDO6541214.1"/>
    <property type="molecule type" value="Genomic_DNA"/>
</dbReference>
<evidence type="ECO:0000313" key="2">
    <source>
        <dbReference type="EMBL" id="MDO6541214.1"/>
    </source>
</evidence>
<protein>
    <recommendedName>
        <fullName evidence="4">DUF4382 domain-containing protein</fullName>
    </recommendedName>
</protein>
<comment type="caution">
    <text evidence="2">The sequence shown here is derived from an EMBL/GenBank/DDBJ whole genome shotgun (WGS) entry which is preliminary data.</text>
</comment>
<evidence type="ECO:0000313" key="3">
    <source>
        <dbReference type="Proteomes" id="UP001170624"/>
    </source>
</evidence>
<organism evidence="2 3">
    <name type="scientific">Photobacterium sanguinicancri</name>
    <dbReference type="NCBI Taxonomy" id="875932"/>
    <lineage>
        <taxon>Bacteria</taxon>
        <taxon>Pseudomonadati</taxon>
        <taxon>Pseudomonadota</taxon>
        <taxon>Gammaproteobacteria</taxon>
        <taxon>Vibrionales</taxon>
        <taxon>Vibrionaceae</taxon>
        <taxon>Photobacterium</taxon>
    </lineage>
</organism>
<evidence type="ECO:0008006" key="4">
    <source>
        <dbReference type="Google" id="ProtNLM"/>
    </source>
</evidence>
<reference evidence="2" key="1">
    <citation type="submission" date="2023-07" db="EMBL/GenBank/DDBJ databases">
        <title>Genome content predicts the carbon catabolic preferences of heterotrophic bacteria.</title>
        <authorList>
            <person name="Gralka M."/>
        </authorList>
    </citation>
    <scope>NUCLEOTIDE SEQUENCE</scope>
    <source>
        <strain evidence="2">G2M05</strain>
    </source>
</reference>
<accession>A0AAW7Y1B2</accession>
<dbReference type="RefSeq" id="WP_261858030.1">
    <property type="nucleotide sequence ID" value="NZ_AP024850.1"/>
</dbReference>